<dbReference type="Proteomes" id="UP000077755">
    <property type="component" value="Chromosome 8"/>
</dbReference>
<dbReference type="GO" id="GO:0008033">
    <property type="term" value="P:tRNA processing"/>
    <property type="evidence" value="ECO:0007669"/>
    <property type="project" value="UniProtKB-KW"/>
</dbReference>
<dbReference type="EMBL" id="CP093350">
    <property type="protein sequence ID" value="WOH12513.1"/>
    <property type="molecule type" value="Genomic_DNA"/>
</dbReference>
<dbReference type="GO" id="GO:0005634">
    <property type="term" value="C:nucleus"/>
    <property type="evidence" value="ECO:0007669"/>
    <property type="project" value="TreeGrafter"/>
</dbReference>
<feature type="domain" description="CMP/dCMP-type deaminase" evidence="3">
    <location>
        <begin position="269"/>
        <end position="388"/>
    </location>
</feature>
<name>A0A175YN87_DAUCS</name>
<dbReference type="GO" id="GO:0052717">
    <property type="term" value="F:tRNA-specific adenosine-34 deaminase activity"/>
    <property type="evidence" value="ECO:0007669"/>
    <property type="project" value="TreeGrafter"/>
</dbReference>
<protein>
    <recommendedName>
        <fullName evidence="3">CMP/dCMP-type deaminase domain-containing protein</fullName>
    </recommendedName>
</protein>
<evidence type="ECO:0000256" key="1">
    <source>
        <dbReference type="ARBA" id="ARBA00022694"/>
    </source>
</evidence>
<sequence>MPSTDGNIENEEYWNIIHIPDKAPVPPNLQPTVNAYASIINPKHANTLIRKLNKIFPLEDLRHVKRIRKKCVEGNVQLLVILCLASDESGQLENIPSDMVELIKSYQLSTFITKVSKHAATSEEEWEEQCKLWPTSYHPPTYNIDGITGFSEENSQSVFEFMKLAIELAKSVDGQIVNAAVIVNPTSNQVVARSCDQVFFQNPSTRNSTGEGYLEPFETMSSPIIQGPQTHTTSSSHSSINEQKRTYSDVSCLHPWQWAEQQSQASCFRHPFHHATMVAIENSAARDRYLFPASEHIVDKCCQADVMDGTVSSSKKQKTETKVEDFGIQNIEPNACGSMPVRPYLCTGCDIYLVWEPCIMCAMALVHQRIKRIFYAFPNLNAGALGSLHRLQGEKSLNHHYAVFRVFLPETILDRGDVVTAVSTSDKNKTQVS</sequence>
<keyword evidence="1" id="KW-0819">tRNA processing</keyword>
<dbReference type="Gramene" id="KZM85069">
    <property type="protein sequence ID" value="KZM85069"/>
    <property type="gene ID" value="DCAR_027509"/>
</dbReference>
<dbReference type="SUPFAM" id="SSF53927">
    <property type="entry name" value="Cytidine deaminase-like"/>
    <property type="match status" value="1"/>
</dbReference>
<reference evidence="4" key="1">
    <citation type="journal article" date="2016" name="Nat. Genet.">
        <title>A high-quality carrot genome assembly provides new insights into carotenoid accumulation and asterid genome evolution.</title>
        <authorList>
            <person name="Iorizzo M."/>
            <person name="Ellison S."/>
            <person name="Senalik D."/>
            <person name="Zeng P."/>
            <person name="Satapoomin P."/>
            <person name="Huang J."/>
            <person name="Bowman M."/>
            <person name="Iovene M."/>
            <person name="Sanseverino W."/>
            <person name="Cavagnaro P."/>
            <person name="Yildiz M."/>
            <person name="Macko-Podgorni A."/>
            <person name="Moranska E."/>
            <person name="Grzebelus E."/>
            <person name="Grzebelus D."/>
            <person name="Ashrafi H."/>
            <person name="Zheng Z."/>
            <person name="Cheng S."/>
            <person name="Spooner D."/>
            <person name="Van Deynze A."/>
            <person name="Simon P."/>
        </authorList>
    </citation>
    <scope>NUCLEOTIDE SEQUENCE [LARGE SCALE GENOMIC DNA]</scope>
    <source>
        <tissue evidence="4">Leaf</tissue>
    </source>
</reference>
<dbReference type="InterPro" id="IPR016193">
    <property type="entry name" value="Cytidine_deaminase-like"/>
</dbReference>
<organism evidence="4">
    <name type="scientific">Daucus carota subsp. sativus</name>
    <name type="common">Carrot</name>
    <dbReference type="NCBI Taxonomy" id="79200"/>
    <lineage>
        <taxon>Eukaryota</taxon>
        <taxon>Viridiplantae</taxon>
        <taxon>Streptophyta</taxon>
        <taxon>Embryophyta</taxon>
        <taxon>Tracheophyta</taxon>
        <taxon>Spermatophyta</taxon>
        <taxon>Magnoliopsida</taxon>
        <taxon>eudicotyledons</taxon>
        <taxon>Gunneridae</taxon>
        <taxon>Pentapetalae</taxon>
        <taxon>asterids</taxon>
        <taxon>campanulids</taxon>
        <taxon>Apiales</taxon>
        <taxon>Apiaceae</taxon>
        <taxon>Apioideae</taxon>
        <taxon>Scandiceae</taxon>
        <taxon>Daucinae</taxon>
        <taxon>Daucus</taxon>
        <taxon>Daucus sect. Daucus</taxon>
    </lineage>
</organism>
<dbReference type="AlphaFoldDB" id="A0A175YN87"/>
<dbReference type="PANTHER" id="PTHR11079">
    <property type="entry name" value="CYTOSINE DEAMINASE FAMILY MEMBER"/>
    <property type="match status" value="1"/>
</dbReference>
<evidence type="ECO:0000313" key="4">
    <source>
        <dbReference type="EMBL" id="KZM85069.1"/>
    </source>
</evidence>
<evidence type="ECO:0000256" key="2">
    <source>
        <dbReference type="ARBA" id="ARBA00038160"/>
    </source>
</evidence>
<evidence type="ECO:0000259" key="3">
    <source>
        <dbReference type="PROSITE" id="PS51747"/>
    </source>
</evidence>
<dbReference type="GO" id="GO:0005737">
    <property type="term" value="C:cytoplasm"/>
    <property type="evidence" value="ECO:0007669"/>
    <property type="project" value="TreeGrafter"/>
</dbReference>
<dbReference type="OrthoDB" id="3180714at2759"/>
<dbReference type="PROSITE" id="PS51747">
    <property type="entry name" value="CYT_DCMP_DEAMINASES_2"/>
    <property type="match status" value="1"/>
</dbReference>
<accession>A0A175YN87</accession>
<dbReference type="Gene3D" id="3.40.140.10">
    <property type="entry name" value="Cytidine Deaminase, domain 2"/>
    <property type="match status" value="1"/>
</dbReference>
<evidence type="ECO:0000313" key="5">
    <source>
        <dbReference type="EMBL" id="WOH12513.1"/>
    </source>
</evidence>
<gene>
    <name evidence="4" type="ORF">DCAR_027509</name>
    <name evidence="5" type="ORF">DCAR_0832017</name>
</gene>
<evidence type="ECO:0000313" key="6">
    <source>
        <dbReference type="Proteomes" id="UP000077755"/>
    </source>
</evidence>
<reference evidence="5" key="2">
    <citation type="submission" date="2022-03" db="EMBL/GenBank/DDBJ databases">
        <title>Draft title - Genomic analysis of global carrot germplasm unveils the trajectory of domestication and the origin of high carotenoid orange carrot.</title>
        <authorList>
            <person name="Iorizzo M."/>
            <person name="Ellison S."/>
            <person name="Senalik D."/>
            <person name="Macko-Podgorni A."/>
            <person name="Grzebelus D."/>
            <person name="Bostan H."/>
            <person name="Rolling W."/>
            <person name="Curaba J."/>
            <person name="Simon P."/>
        </authorList>
    </citation>
    <scope>NUCLEOTIDE SEQUENCE</scope>
    <source>
        <tissue evidence="5">Leaf</tissue>
    </source>
</reference>
<dbReference type="EMBL" id="LNRQ01000008">
    <property type="protein sequence ID" value="KZM85069.1"/>
    <property type="molecule type" value="Genomic_DNA"/>
</dbReference>
<dbReference type="PANTHER" id="PTHR11079:SF156">
    <property type="entry name" value="INACTIVE TRNA-SPECIFIC ADENOSINE DEAMINASE-LIKE PROTEIN 3-RELATED"/>
    <property type="match status" value="1"/>
</dbReference>
<dbReference type="KEGG" id="dcr:108197329"/>
<comment type="similarity">
    <text evidence="2">Belongs to the cytidine and deoxycytidylate deaminase family. ADAT3 subfamily.</text>
</comment>
<dbReference type="InterPro" id="IPR002125">
    <property type="entry name" value="CMP_dCMP_dom"/>
</dbReference>
<proteinExistence type="inferred from homology"/>
<dbReference type="Pfam" id="PF00383">
    <property type="entry name" value="dCMP_cyt_deam_1"/>
    <property type="match status" value="1"/>
</dbReference>
<keyword evidence="6" id="KW-1185">Reference proteome</keyword>
<dbReference type="OMA" id="KKFAHEA"/>
<dbReference type="STRING" id="79200.A0A175YN87"/>